<organism evidence="1 2">
    <name type="scientific">Paramuricea clavata</name>
    <name type="common">Red gorgonian</name>
    <name type="synonym">Violescent sea-whip</name>
    <dbReference type="NCBI Taxonomy" id="317549"/>
    <lineage>
        <taxon>Eukaryota</taxon>
        <taxon>Metazoa</taxon>
        <taxon>Cnidaria</taxon>
        <taxon>Anthozoa</taxon>
        <taxon>Octocorallia</taxon>
        <taxon>Malacalcyonacea</taxon>
        <taxon>Plexauridae</taxon>
        <taxon>Paramuricea</taxon>
    </lineage>
</organism>
<evidence type="ECO:0000313" key="1">
    <source>
        <dbReference type="EMBL" id="CAB4010277.1"/>
    </source>
</evidence>
<sequence length="391" mass="43486">MKIIAAKSKNINTHKKLSEVCAAKQSEQSMAKWTDIEEPHSSSLVNASDVNLQPGNSAPSQDTDTIFCQKSNSLNCCSCYCKNFASQLERIEGDLLQLRSRMDVREIEDLKLPCDHTSLRKEKDRLQRELELAKCTISKLEAKISELQNEKSSLTTVIKILHEDNTCSQHVNHADMTNLKDLGIEHKVPGNSNKRKKISTRDSFNKFTVGGDSNNLNLHNTYEVLSVEDSNPVDTGVSFAAPTSYKHKDNDEGKSLRIPVNLTKKQISPLMDPKDAWKEINSILGRKQPKPIINNLKLENEDIVGPEKVSECFNDHFTRVGAKVADSVESGSSSFTGYLTDVSSDCTFKFNCVDPQTVFDMLHSISTSKATGIDQIPGKILKLALLPLHNP</sequence>
<keyword evidence="2" id="KW-1185">Reference proteome</keyword>
<dbReference type="EMBL" id="CACRXK020006735">
    <property type="protein sequence ID" value="CAB4010277.1"/>
    <property type="molecule type" value="Genomic_DNA"/>
</dbReference>
<dbReference type="AlphaFoldDB" id="A0A7D9ELQ6"/>
<reference evidence="1" key="1">
    <citation type="submission" date="2020-04" db="EMBL/GenBank/DDBJ databases">
        <authorList>
            <person name="Alioto T."/>
            <person name="Alioto T."/>
            <person name="Gomez Garrido J."/>
        </authorList>
    </citation>
    <scope>NUCLEOTIDE SEQUENCE</scope>
    <source>
        <strain evidence="1">A484AB</strain>
    </source>
</reference>
<evidence type="ECO:0000313" key="2">
    <source>
        <dbReference type="Proteomes" id="UP001152795"/>
    </source>
</evidence>
<proteinExistence type="predicted"/>
<name>A0A7D9ELQ6_PARCT</name>
<dbReference type="Proteomes" id="UP001152795">
    <property type="component" value="Unassembled WGS sequence"/>
</dbReference>
<gene>
    <name evidence="1" type="ORF">PACLA_8A005874</name>
</gene>
<comment type="caution">
    <text evidence="1">The sequence shown here is derived from an EMBL/GenBank/DDBJ whole genome shotgun (WGS) entry which is preliminary data.</text>
</comment>
<accession>A0A7D9ELQ6</accession>
<protein>
    <submittedName>
        <fullName evidence="1">Uncharacterized protein</fullName>
    </submittedName>
</protein>